<dbReference type="Gene3D" id="1.25.40.10">
    <property type="entry name" value="Tetratricopeptide repeat domain"/>
    <property type="match status" value="1"/>
</dbReference>
<dbReference type="SUPFAM" id="SSF48452">
    <property type="entry name" value="TPR-like"/>
    <property type="match status" value="2"/>
</dbReference>
<dbReference type="PANTHER" id="PTHR44943:SF4">
    <property type="entry name" value="TPR REPEAT-CONTAINING PROTEIN MJ0798"/>
    <property type="match status" value="1"/>
</dbReference>
<dbReference type="RefSeq" id="WP_277275258.1">
    <property type="nucleotide sequence ID" value="NZ_JAROCY010000002.1"/>
</dbReference>
<name>A0ABT6CE43_9SPHN</name>
<evidence type="ECO:0000256" key="1">
    <source>
        <dbReference type="ARBA" id="ARBA00022737"/>
    </source>
</evidence>
<evidence type="ECO:0000256" key="2">
    <source>
        <dbReference type="ARBA" id="ARBA00022803"/>
    </source>
</evidence>
<comment type="caution">
    <text evidence="4">The sequence shown here is derived from an EMBL/GenBank/DDBJ whole genome shotgun (WGS) entry which is preliminary data.</text>
</comment>
<proteinExistence type="predicted"/>
<organism evidence="4 5">
    <name type="scientific">Novosphingobium cyanobacteriorum</name>
    <dbReference type="NCBI Taxonomy" id="3024215"/>
    <lineage>
        <taxon>Bacteria</taxon>
        <taxon>Pseudomonadati</taxon>
        <taxon>Pseudomonadota</taxon>
        <taxon>Alphaproteobacteria</taxon>
        <taxon>Sphingomonadales</taxon>
        <taxon>Sphingomonadaceae</taxon>
        <taxon>Novosphingobium</taxon>
    </lineage>
</organism>
<feature type="repeat" description="TPR" evidence="3">
    <location>
        <begin position="292"/>
        <end position="325"/>
    </location>
</feature>
<protein>
    <submittedName>
        <fullName evidence="4">Tetratricopeptide repeat protein</fullName>
    </submittedName>
</protein>
<keyword evidence="1" id="KW-0677">Repeat</keyword>
<dbReference type="InterPro" id="IPR051685">
    <property type="entry name" value="Ycf3/AcsC/BcsC/TPR_MFPF"/>
</dbReference>
<gene>
    <name evidence="4" type="ORF">POM99_02685</name>
</gene>
<keyword evidence="2 3" id="KW-0802">TPR repeat</keyword>
<dbReference type="PROSITE" id="PS50005">
    <property type="entry name" value="TPR"/>
    <property type="match status" value="1"/>
</dbReference>
<dbReference type="Pfam" id="PF14559">
    <property type="entry name" value="TPR_19"/>
    <property type="match status" value="1"/>
</dbReference>
<dbReference type="EMBL" id="JAROCY010000002">
    <property type="protein sequence ID" value="MDF8332097.1"/>
    <property type="molecule type" value="Genomic_DNA"/>
</dbReference>
<keyword evidence="5" id="KW-1185">Reference proteome</keyword>
<evidence type="ECO:0000313" key="5">
    <source>
        <dbReference type="Proteomes" id="UP001222770"/>
    </source>
</evidence>
<dbReference type="PANTHER" id="PTHR44943">
    <property type="entry name" value="CELLULOSE SYNTHASE OPERON PROTEIN C"/>
    <property type="match status" value="1"/>
</dbReference>
<dbReference type="Proteomes" id="UP001222770">
    <property type="component" value="Unassembled WGS sequence"/>
</dbReference>
<evidence type="ECO:0000313" key="4">
    <source>
        <dbReference type="EMBL" id="MDF8332097.1"/>
    </source>
</evidence>
<sequence length="665" mass="73650">MAAEALPIDEAPEAVDAPAPFSEAIEAIRAGRWAEGLEKADEGIAACHEQPAHLPLLVAIARVRAGQAGVQTIDEGVIEAAGSSIDLRKLLVSPLLLEQRFDEALVLLDRIVAKLPPADVEQQQRARVLGKLHRWDEAIAAVDALHAREPANEALLAQRIQYRISASRVDEAYDIVRAISAAPETERLANLMMLTLMRKQDYDGAGALAERIPREGMKDPVLAGNIVQSLFRTSRYDAAIEAGEELIASGLDGSTLRSHLAQAWYQGGKGEERFARAIAHLEAGVEFQPDNLRMVSLLGQLLLRNGKTQRAIPFLKQAVEMEPQLSEIRALYARALKQVGDYEAAADQFATMLEKGQSTGGRWQRYAAGALAQAGRRDEAMEIFDAWVAQRAQNLPDKFGAGLEALWNKIDEVRIPDARLNWAWSLRSPDYPHDRAEFDRRAKWGHLADHYLLDWLECRDDKVEEAMYHFADELDKVEEFCAEARARAPGKGVVFASAHVGAMYFGPLALELIGERSRWIASTPSVARTSYAETLISTSDQTDTQVARSFMQSLKQDYVVVVVVDGAINLAAPRIPFEGQEITYSEFASRTAHRMGSSSAFVAPVWLDDGHLGFVLEHLPMPEEGESADNYAVRWRDAYLGHLRAFLATKPENLRLSGGIWRHVR</sequence>
<evidence type="ECO:0000256" key="3">
    <source>
        <dbReference type="PROSITE-ProRule" id="PRU00339"/>
    </source>
</evidence>
<dbReference type="InterPro" id="IPR011990">
    <property type="entry name" value="TPR-like_helical_dom_sf"/>
</dbReference>
<reference evidence="4 5" key="1">
    <citation type="submission" date="2023-03" db="EMBL/GenBank/DDBJ databases">
        <title>Novosphingobium cyanobacteriorum sp. nov., isolated from a eutrophic reservoir during the Microcystis bloom period.</title>
        <authorList>
            <person name="Kang M."/>
            <person name="Le V."/>
            <person name="Ko S.-R."/>
            <person name="Lee S.-A."/>
            <person name="Ahn C.-Y."/>
        </authorList>
    </citation>
    <scope>NUCLEOTIDE SEQUENCE [LARGE SCALE GENOMIC DNA]</scope>
    <source>
        <strain evidence="4 5">HBC54</strain>
    </source>
</reference>
<dbReference type="InterPro" id="IPR019734">
    <property type="entry name" value="TPR_rpt"/>
</dbReference>
<accession>A0ABT6CE43</accession>